<organism evidence="7 8">
    <name type="scientific">Anaerococcus martiniensis</name>
    <dbReference type="NCBI Taxonomy" id="3115615"/>
    <lineage>
        <taxon>Bacteria</taxon>
        <taxon>Bacillati</taxon>
        <taxon>Bacillota</taxon>
        <taxon>Tissierellia</taxon>
        <taxon>Tissierellales</taxon>
        <taxon>Peptoniphilaceae</taxon>
        <taxon>Anaerococcus</taxon>
    </lineage>
</organism>
<evidence type="ECO:0000256" key="4">
    <source>
        <dbReference type="ARBA" id="ARBA00022801"/>
    </source>
</evidence>
<feature type="binding site" evidence="6">
    <location>
        <position position="262"/>
    </location>
    <ligand>
        <name>substrate</name>
    </ligand>
</feature>
<dbReference type="SUPFAM" id="SSF56601">
    <property type="entry name" value="beta-lactamase/transpeptidase-like"/>
    <property type="match status" value="1"/>
</dbReference>
<dbReference type="EC" id="3.5.1.2" evidence="3 6"/>
<comment type="caution">
    <text evidence="7">The sequence shown here is derived from an EMBL/GenBank/DDBJ whole genome shotgun (WGS) entry which is preliminary data.</text>
</comment>
<comment type="similarity">
    <text evidence="1 6">Belongs to the glutaminase family.</text>
</comment>
<keyword evidence="6" id="KW-0007">Acetylation</keyword>
<evidence type="ECO:0000256" key="1">
    <source>
        <dbReference type="ARBA" id="ARBA00011076"/>
    </source>
</evidence>
<keyword evidence="4 6" id="KW-0378">Hydrolase</keyword>
<dbReference type="Gene3D" id="3.40.710.10">
    <property type="entry name" value="DD-peptidase/beta-lactamase superfamily"/>
    <property type="match status" value="1"/>
</dbReference>
<dbReference type="PANTHER" id="PTHR12544">
    <property type="entry name" value="GLUTAMINASE"/>
    <property type="match status" value="1"/>
</dbReference>
<sequence>MLYNRDFIDEKIKTAIKSSENLIGKGKLANYIPELANVDPDNFALSIMSVTGDCFNYGNYNYEFSLQSISKVLLLIMALHDNDPEVVFEKVGTEPTRYEFNSLVPIDEKAANPFINAGAMTTSSMILGNDVEEKFARILEYYQKMSQYEKAALMSEVYKSEMDTTDRNKAIAYYLKSKEIFTDDPEKVLDLYIRACSISTNVGALARMGAVLANKGIDLDSHYNLLSKSEVQIVVSQMATCGMYENSGKFLMNVGIPSKSGVSGGILGVVPGVCGIGVYSPRLDATGNSVRGKEIFNILGQELDLSIFIH</sequence>
<evidence type="ECO:0000313" key="8">
    <source>
        <dbReference type="Proteomes" id="UP001637996"/>
    </source>
</evidence>
<evidence type="ECO:0000313" key="7">
    <source>
        <dbReference type="EMBL" id="MFO3665721.1"/>
    </source>
</evidence>
<feature type="binding site" evidence="6">
    <location>
        <position position="68"/>
    </location>
    <ligand>
        <name>substrate</name>
    </ligand>
</feature>
<feature type="binding site" evidence="6">
    <location>
        <position position="116"/>
    </location>
    <ligand>
        <name>substrate</name>
    </ligand>
</feature>
<proteinExistence type="inferred from homology"/>
<feature type="binding site" evidence="6">
    <location>
        <position position="244"/>
    </location>
    <ligand>
        <name>substrate</name>
    </ligand>
</feature>
<protein>
    <recommendedName>
        <fullName evidence="3 6">Glutaminase</fullName>
        <ecNumber evidence="3 6">3.5.1.2</ecNumber>
    </recommendedName>
</protein>
<comment type="catalytic activity">
    <reaction evidence="5 6">
        <text>L-glutamine + H2O = L-glutamate + NH4(+)</text>
        <dbReference type="Rhea" id="RHEA:15889"/>
        <dbReference type="ChEBI" id="CHEBI:15377"/>
        <dbReference type="ChEBI" id="CHEBI:28938"/>
        <dbReference type="ChEBI" id="CHEBI:29985"/>
        <dbReference type="ChEBI" id="CHEBI:58359"/>
        <dbReference type="EC" id="3.5.1.2"/>
    </reaction>
</comment>
<feature type="binding site" evidence="6">
    <location>
        <position position="161"/>
    </location>
    <ligand>
        <name>substrate</name>
    </ligand>
</feature>
<keyword evidence="8" id="KW-1185">Reference proteome</keyword>
<dbReference type="NCBIfam" id="TIGR03814">
    <property type="entry name" value="Gln_ase"/>
    <property type="match status" value="1"/>
</dbReference>
<evidence type="ECO:0000256" key="3">
    <source>
        <dbReference type="ARBA" id="ARBA00012918"/>
    </source>
</evidence>
<evidence type="ECO:0000256" key="6">
    <source>
        <dbReference type="HAMAP-Rule" id="MF_00313"/>
    </source>
</evidence>
<dbReference type="InterPro" id="IPR012338">
    <property type="entry name" value="Beta-lactam/transpept-like"/>
</dbReference>
<accession>A0ABW9MAU4</accession>
<dbReference type="InterPro" id="IPR015868">
    <property type="entry name" value="Glutaminase"/>
</dbReference>
<name>A0ABW9MAU4_9FIRM</name>
<feature type="binding site" evidence="6">
    <location>
        <position position="168"/>
    </location>
    <ligand>
        <name>substrate</name>
    </ligand>
</feature>
<comment type="subunit">
    <text evidence="2 6">Homotetramer.</text>
</comment>
<dbReference type="HAMAP" id="MF_00313">
    <property type="entry name" value="Glutaminase"/>
    <property type="match status" value="1"/>
</dbReference>
<feature type="binding site" evidence="6">
    <location>
        <position position="192"/>
    </location>
    <ligand>
        <name>substrate</name>
    </ligand>
</feature>
<dbReference type="RefSeq" id="WP_410031406.1">
    <property type="nucleotide sequence ID" value="NZ_JBGMEI010000006.1"/>
</dbReference>
<evidence type="ECO:0000256" key="5">
    <source>
        <dbReference type="ARBA" id="ARBA00049534"/>
    </source>
</evidence>
<evidence type="ECO:0000256" key="2">
    <source>
        <dbReference type="ARBA" id="ARBA00011881"/>
    </source>
</evidence>
<dbReference type="PANTHER" id="PTHR12544:SF29">
    <property type="entry name" value="GLUTAMINASE"/>
    <property type="match status" value="1"/>
</dbReference>
<dbReference type="GO" id="GO:0004359">
    <property type="term" value="F:glutaminase activity"/>
    <property type="evidence" value="ECO:0007669"/>
    <property type="project" value="UniProtKB-EC"/>
</dbReference>
<dbReference type="EMBL" id="JBGMEI010000006">
    <property type="protein sequence ID" value="MFO3665721.1"/>
    <property type="molecule type" value="Genomic_DNA"/>
</dbReference>
<dbReference type="Proteomes" id="UP001637996">
    <property type="component" value="Unassembled WGS sequence"/>
</dbReference>
<dbReference type="Pfam" id="PF04960">
    <property type="entry name" value="Glutaminase"/>
    <property type="match status" value="1"/>
</dbReference>
<reference evidence="7 8" key="1">
    <citation type="journal article" date="2025" name="Anaerobe">
        <title>Description of Anaerococcus kampingiae sp. nov., Anaerococcus groningensis sp. nov., Anaerococcus martiniensis sp. nov., and Anaerococcus cruorum sp. nov., isolated from human clinical specimens.</title>
        <authorList>
            <person name="Boiten K.E."/>
            <person name="Meijer J."/>
            <person name="van Wezel E.M."/>
            <person name="Veloo A.C.M."/>
        </authorList>
    </citation>
    <scope>NUCLEOTIDE SEQUENCE [LARGE SCALE GENOMIC DNA]</scope>
    <source>
        <strain evidence="7 8">ENR0831</strain>
    </source>
</reference>
<gene>
    <name evidence="6 7" type="primary">glsA</name>
    <name evidence="7" type="ORF">ACCQ41_05625</name>
</gene>